<reference evidence="6 7" key="1">
    <citation type="submission" date="2023-02" db="EMBL/GenBank/DDBJ databases">
        <title>Microbacterium betulae sp. nov., isolated from birch wood.</title>
        <authorList>
            <person name="Pasciak M."/>
            <person name="Pawlik K.J."/>
            <person name="Martynowski D."/>
            <person name="Laczmanski L."/>
            <person name="Ciekot J."/>
            <person name="Szponar B."/>
            <person name="Wojcik-Fatla A."/>
            <person name="Mackiewicz B."/>
            <person name="Farian E."/>
            <person name="Cholewa G."/>
            <person name="Cholewa A."/>
            <person name="Dutkiewicz J."/>
        </authorList>
    </citation>
    <scope>NUCLEOTIDE SEQUENCE [LARGE SCALE GENOMIC DNA]</scope>
    <source>
        <strain evidence="6 7">AB</strain>
    </source>
</reference>
<protein>
    <submittedName>
        <fullName evidence="6">DNA recombination protein RmuC</fullName>
    </submittedName>
</protein>
<comment type="similarity">
    <text evidence="2">Belongs to the RmuC family.</text>
</comment>
<evidence type="ECO:0000256" key="4">
    <source>
        <dbReference type="ARBA" id="ARBA00023172"/>
    </source>
</evidence>
<dbReference type="Pfam" id="PF02646">
    <property type="entry name" value="RmuC"/>
    <property type="match status" value="1"/>
</dbReference>
<keyword evidence="7" id="KW-1185">Reference proteome</keyword>
<dbReference type="PANTHER" id="PTHR30563:SF0">
    <property type="entry name" value="DNA RECOMBINATION PROTEIN RMUC"/>
    <property type="match status" value="1"/>
</dbReference>
<proteinExistence type="inferred from homology"/>
<evidence type="ECO:0000313" key="7">
    <source>
        <dbReference type="Proteomes" id="UP001305498"/>
    </source>
</evidence>
<dbReference type="KEGG" id="mbet:N8K70_06910"/>
<dbReference type="RefSeq" id="WP_317140863.1">
    <property type="nucleotide sequence ID" value="NZ_CP118157.1"/>
</dbReference>
<sequence>MDTLTTLIALIALGVGAVIGWLIGARGASSRDSANVARLAAQEAEIAALRESVERQEDLRRDAVEHARSEREAAEERARRESAVLQALSPVRETLHRMQQRVDELERERQSQFGSISEQLRRSQQADEALRATTESLAGALRSNTARGVWGETQLRRVVEAAGLLHHVDFDTQASITSDSGAGRPDMIVRLPGGKAIAVDAKAPLGAFLDAMAISDTADGQDGAQRTALLQRHVKAVRAHIDALAGKAYWAGLDASPEFVVCFIPSESVLSTALEHDPSLLDYAFGRRVALASPVNLWAVLKTVAYTWTQQEVSAEARALFDLGNQLYDRLGMLAKHADSLRRAIDRTVDAYNQFAGSLESRVLVTARRFPGIDATKLDAVDAPGPVEQATRRLAAPELLTALDADDALGRPEDSAHDASLDDVRARLDD</sequence>
<feature type="region of interest" description="Disordered" evidence="5">
    <location>
        <begin position="57"/>
        <end position="79"/>
    </location>
</feature>
<comment type="function">
    <text evidence="1">Involved in DNA recombination.</text>
</comment>
<organism evidence="6 7">
    <name type="scientific">Microbacterium betulae</name>
    <dbReference type="NCBI Taxonomy" id="2981139"/>
    <lineage>
        <taxon>Bacteria</taxon>
        <taxon>Bacillati</taxon>
        <taxon>Actinomycetota</taxon>
        <taxon>Actinomycetes</taxon>
        <taxon>Micrococcales</taxon>
        <taxon>Microbacteriaceae</taxon>
        <taxon>Microbacterium</taxon>
    </lineage>
</organism>
<dbReference type="AlphaFoldDB" id="A0AA97I629"/>
<evidence type="ECO:0000256" key="1">
    <source>
        <dbReference type="ARBA" id="ARBA00003416"/>
    </source>
</evidence>
<feature type="compositionally biased region" description="Basic and acidic residues" evidence="5">
    <location>
        <begin position="408"/>
        <end position="430"/>
    </location>
</feature>
<keyword evidence="3" id="KW-0175">Coiled coil</keyword>
<evidence type="ECO:0000256" key="3">
    <source>
        <dbReference type="ARBA" id="ARBA00023054"/>
    </source>
</evidence>
<dbReference type="GO" id="GO:0006310">
    <property type="term" value="P:DNA recombination"/>
    <property type="evidence" value="ECO:0007669"/>
    <property type="project" value="UniProtKB-KW"/>
</dbReference>
<evidence type="ECO:0000256" key="2">
    <source>
        <dbReference type="ARBA" id="ARBA00009840"/>
    </source>
</evidence>
<accession>A0AA97I629</accession>
<feature type="region of interest" description="Disordered" evidence="5">
    <location>
        <begin position="405"/>
        <end position="430"/>
    </location>
</feature>
<dbReference type="PANTHER" id="PTHR30563">
    <property type="entry name" value="DNA RECOMBINATION PROTEIN RMUC"/>
    <property type="match status" value="1"/>
</dbReference>
<dbReference type="EMBL" id="CP118157">
    <property type="protein sequence ID" value="WOF24391.1"/>
    <property type="molecule type" value="Genomic_DNA"/>
</dbReference>
<dbReference type="Proteomes" id="UP001305498">
    <property type="component" value="Chromosome"/>
</dbReference>
<keyword evidence="4" id="KW-0233">DNA recombination</keyword>
<evidence type="ECO:0000256" key="5">
    <source>
        <dbReference type="SAM" id="MobiDB-lite"/>
    </source>
</evidence>
<evidence type="ECO:0000313" key="6">
    <source>
        <dbReference type="EMBL" id="WOF24391.1"/>
    </source>
</evidence>
<gene>
    <name evidence="6" type="primary">rmuC</name>
    <name evidence="6" type="ORF">N8K70_06910</name>
</gene>
<name>A0AA97I629_9MICO</name>
<dbReference type="InterPro" id="IPR003798">
    <property type="entry name" value="DNA_recombination_RmuC"/>
</dbReference>